<evidence type="ECO:0008006" key="5">
    <source>
        <dbReference type="Google" id="ProtNLM"/>
    </source>
</evidence>
<feature type="compositionally biased region" description="Basic and acidic residues" evidence="1">
    <location>
        <begin position="63"/>
        <end position="96"/>
    </location>
</feature>
<dbReference type="PROSITE" id="PS51257">
    <property type="entry name" value="PROKAR_LIPOPROTEIN"/>
    <property type="match status" value="1"/>
</dbReference>
<proteinExistence type="predicted"/>
<sequence>MLLKKPLIMLLLSLVAITGCSSKHDMKITEVFRPNILENDAKMFTFSIIFVNPDKSASSGKQETPKKDKGEGRGRSGKKKGEGQGKKGGSSKKDNIEDLMAEELEIRLLDKLEDNNYCRTGYFELDRTFNKSIFTLHGECNESATLSDRNKFPSKTSR</sequence>
<evidence type="ECO:0000256" key="2">
    <source>
        <dbReference type="SAM" id="SignalP"/>
    </source>
</evidence>
<dbReference type="Proteomes" id="UP000815846">
    <property type="component" value="Unassembled WGS sequence"/>
</dbReference>
<keyword evidence="2" id="KW-0732">Signal</keyword>
<feature type="signal peptide" evidence="2">
    <location>
        <begin position="1"/>
        <end position="18"/>
    </location>
</feature>
<dbReference type="EMBL" id="PJAI02000008">
    <property type="protein sequence ID" value="TYK65709.1"/>
    <property type="molecule type" value="Genomic_DNA"/>
</dbReference>
<evidence type="ECO:0000256" key="1">
    <source>
        <dbReference type="SAM" id="MobiDB-lite"/>
    </source>
</evidence>
<gene>
    <name evidence="3" type="ORF">CWS31_008625</name>
</gene>
<feature type="region of interest" description="Disordered" evidence="1">
    <location>
        <begin position="54"/>
        <end position="96"/>
    </location>
</feature>
<dbReference type="RefSeq" id="WP_101345771.1">
    <property type="nucleotide sequence ID" value="NZ_PJAI02000008.1"/>
</dbReference>
<name>A0ABY3MX64_9GAMM</name>
<accession>A0ABY3MX64</accession>
<evidence type="ECO:0000313" key="3">
    <source>
        <dbReference type="EMBL" id="TYK65709.1"/>
    </source>
</evidence>
<feature type="chain" id="PRO_5047154001" description="Lipoprotein" evidence="2">
    <location>
        <begin position="19"/>
        <end position="158"/>
    </location>
</feature>
<evidence type="ECO:0000313" key="4">
    <source>
        <dbReference type="Proteomes" id="UP000815846"/>
    </source>
</evidence>
<protein>
    <recommendedName>
        <fullName evidence="5">Lipoprotein</fullName>
    </recommendedName>
</protein>
<reference evidence="3 4" key="1">
    <citation type="submission" date="2019-08" db="EMBL/GenBank/DDBJ databases">
        <title>Microbe sample from Colwellia echini.</title>
        <authorList>
            <person name="Christiansen L."/>
            <person name="Pathiraja D."/>
            <person name="Schultz-Johansen M."/>
            <person name="Choi I.-G."/>
            <person name="Stougaard P."/>
        </authorList>
    </citation>
    <scope>NUCLEOTIDE SEQUENCE [LARGE SCALE GENOMIC DNA]</scope>
    <source>
        <strain evidence="3 4">A3</strain>
    </source>
</reference>
<keyword evidence="4" id="KW-1185">Reference proteome</keyword>
<organism evidence="3 4">
    <name type="scientific">Colwellia echini</name>
    <dbReference type="NCBI Taxonomy" id="1982103"/>
    <lineage>
        <taxon>Bacteria</taxon>
        <taxon>Pseudomonadati</taxon>
        <taxon>Pseudomonadota</taxon>
        <taxon>Gammaproteobacteria</taxon>
        <taxon>Alteromonadales</taxon>
        <taxon>Colwelliaceae</taxon>
        <taxon>Colwellia</taxon>
    </lineage>
</organism>
<comment type="caution">
    <text evidence="3">The sequence shown here is derived from an EMBL/GenBank/DDBJ whole genome shotgun (WGS) entry which is preliminary data.</text>
</comment>